<dbReference type="PANTHER" id="PTHR43578">
    <property type="entry name" value="NADH-QUINONE OXIDOREDUCTASE SUBUNIT F"/>
    <property type="match status" value="1"/>
</dbReference>
<dbReference type="PANTHER" id="PTHR43578:SF3">
    <property type="entry name" value="NADH-QUINONE OXIDOREDUCTASE SUBUNIT F"/>
    <property type="match status" value="1"/>
</dbReference>
<dbReference type="GO" id="GO:0008137">
    <property type="term" value="F:NADH dehydrogenase (ubiquinone) activity"/>
    <property type="evidence" value="ECO:0007669"/>
    <property type="project" value="InterPro"/>
</dbReference>
<evidence type="ECO:0000256" key="3">
    <source>
        <dbReference type="ARBA" id="ARBA00022723"/>
    </source>
</evidence>
<evidence type="ECO:0000259" key="6">
    <source>
        <dbReference type="SMART" id="SM00928"/>
    </source>
</evidence>
<evidence type="ECO:0000256" key="5">
    <source>
        <dbReference type="ARBA" id="ARBA00023014"/>
    </source>
</evidence>
<dbReference type="Pfam" id="PF10589">
    <property type="entry name" value="NADH_4Fe-4S"/>
    <property type="match status" value="1"/>
</dbReference>
<keyword evidence="2" id="KW-0004">4Fe-4S</keyword>
<dbReference type="Gene3D" id="3.40.50.11540">
    <property type="entry name" value="NADH-ubiquinone oxidoreductase 51kDa subunit"/>
    <property type="match status" value="1"/>
</dbReference>
<comment type="similarity">
    <text evidence="1">Belongs to the complex I 51 kDa subunit family.</text>
</comment>
<dbReference type="Proteomes" id="UP000518300">
    <property type="component" value="Unassembled WGS sequence"/>
</dbReference>
<evidence type="ECO:0000256" key="1">
    <source>
        <dbReference type="ARBA" id="ARBA00007523"/>
    </source>
</evidence>
<dbReference type="RefSeq" id="WP_169349401.1">
    <property type="nucleotide sequence ID" value="NZ_JABBJJ010000228.1"/>
</dbReference>
<dbReference type="GO" id="GO:0010181">
    <property type="term" value="F:FMN binding"/>
    <property type="evidence" value="ECO:0007669"/>
    <property type="project" value="InterPro"/>
</dbReference>
<dbReference type="FunFam" id="3.40.50.11540:FF:000001">
    <property type="entry name" value="NADH dehydrogenase [ubiquinone] flavoprotein 1, mitochondrial"/>
    <property type="match status" value="1"/>
</dbReference>
<dbReference type="InterPro" id="IPR001949">
    <property type="entry name" value="NADH-UbQ_OxRdtase_51kDa_CS"/>
</dbReference>
<dbReference type="Gene3D" id="1.20.1440.230">
    <property type="entry name" value="NADH-ubiquinone oxidoreductase 51kDa subunit, iron-sulphur binding domain"/>
    <property type="match status" value="1"/>
</dbReference>
<dbReference type="InterPro" id="IPR011538">
    <property type="entry name" value="Nuo51_FMN-bd"/>
</dbReference>
<evidence type="ECO:0000313" key="7">
    <source>
        <dbReference type="EMBL" id="NMO20180.1"/>
    </source>
</evidence>
<dbReference type="Gene3D" id="6.10.250.1450">
    <property type="match status" value="1"/>
</dbReference>
<dbReference type="SMART" id="SM00928">
    <property type="entry name" value="NADH_4Fe-4S"/>
    <property type="match status" value="1"/>
</dbReference>
<feature type="domain" description="NADH-ubiquinone oxidoreductase 51kDa subunit iron-sulphur binding" evidence="6">
    <location>
        <begin position="401"/>
        <end position="446"/>
    </location>
</feature>
<keyword evidence="8" id="KW-1185">Reference proteome</keyword>
<name>A0A848LRB6_9BACT</name>
<dbReference type="GO" id="GO:0046872">
    <property type="term" value="F:metal ion binding"/>
    <property type="evidence" value="ECO:0007669"/>
    <property type="project" value="UniProtKB-KW"/>
</dbReference>
<dbReference type="InterPro" id="IPR019575">
    <property type="entry name" value="Nuop51_4Fe4S-bd"/>
</dbReference>
<proteinExistence type="inferred from homology"/>
<keyword evidence="5" id="KW-0411">Iron-sulfur</keyword>
<sequence length="487" mass="51404">MTPGGGTSELESFYHLGHGPLGDRACQGTACFVARHLQPECWQQAVQAEARVYCLGTCYAAPATTRERARPTAQVRSPRAIVLERIASGGARTLADYTRQGGYGALEQALSSTPESLIAQVERSGLRGRGGAGFPTGRKLRAVAAAPGAEKYVVANADEGDAGAYIDRFLLEEDPHAVLEGLLLAAYAVGAHRGYLYVRKEYPLAACVLHVALHEAHRAGLLGHDILGSGFSCEISLEVGRGSYLCGEETALLNALEGRRPFVRARPPYPAQAGLHGRPTLVQNVETLCNLPWISRHGGEAYAALGIPGSRGTKVLSLNSLFHGPGLYEVELGVPVRTVVEELGGGLRTGPLKGVLIGGPLAGVLPPRLLDTPLGFDELKAVGASVGHGGVVAFDAHTSIAALVHHVFSFGAYESCGKCTPCRLGARHVERLFARVLETGPAPHADGWEDVVEALRLTSLCGHGVGLGEFAASVLRYYGEEVRACFT</sequence>
<protein>
    <submittedName>
        <fullName evidence="7">NADH-quinone oxidoreductase subunit D</fullName>
    </submittedName>
</protein>
<organism evidence="7 8">
    <name type="scientific">Pyxidicoccus fallax</name>
    <dbReference type="NCBI Taxonomy" id="394095"/>
    <lineage>
        <taxon>Bacteria</taxon>
        <taxon>Pseudomonadati</taxon>
        <taxon>Myxococcota</taxon>
        <taxon>Myxococcia</taxon>
        <taxon>Myxococcales</taxon>
        <taxon>Cystobacterineae</taxon>
        <taxon>Myxococcaceae</taxon>
        <taxon>Pyxidicoccus</taxon>
    </lineage>
</organism>
<keyword evidence="4" id="KW-0408">Iron</keyword>
<dbReference type="Pfam" id="PF01512">
    <property type="entry name" value="Complex1_51K"/>
    <property type="match status" value="1"/>
</dbReference>
<dbReference type="Gene3D" id="3.10.20.600">
    <property type="match status" value="1"/>
</dbReference>
<reference evidence="7 8" key="1">
    <citation type="submission" date="2020-04" db="EMBL/GenBank/DDBJ databases">
        <title>Draft genome of Pyxidicoccus fallax type strain.</title>
        <authorList>
            <person name="Whitworth D.E."/>
        </authorList>
    </citation>
    <scope>NUCLEOTIDE SEQUENCE [LARGE SCALE GENOMIC DNA]</scope>
    <source>
        <strain evidence="7 8">DSM 14698</strain>
    </source>
</reference>
<dbReference type="SUPFAM" id="SSF142019">
    <property type="entry name" value="Nqo1 FMN-binding domain-like"/>
    <property type="match status" value="1"/>
</dbReference>
<dbReference type="PROSITE" id="PS00645">
    <property type="entry name" value="COMPLEX1_51K_2"/>
    <property type="match status" value="1"/>
</dbReference>
<dbReference type="SUPFAM" id="SSF142984">
    <property type="entry name" value="Nqo1 middle domain-like"/>
    <property type="match status" value="1"/>
</dbReference>
<dbReference type="InterPro" id="IPR037207">
    <property type="entry name" value="Nuop51_4Fe4S-bd_sf"/>
</dbReference>
<evidence type="ECO:0000313" key="8">
    <source>
        <dbReference type="Proteomes" id="UP000518300"/>
    </source>
</evidence>
<dbReference type="InterPro" id="IPR037225">
    <property type="entry name" value="Nuo51_FMN-bd_sf"/>
</dbReference>
<evidence type="ECO:0000256" key="2">
    <source>
        <dbReference type="ARBA" id="ARBA00022485"/>
    </source>
</evidence>
<comment type="caution">
    <text evidence="7">The sequence shown here is derived from an EMBL/GenBank/DDBJ whole genome shotgun (WGS) entry which is preliminary data.</text>
</comment>
<keyword evidence="3" id="KW-0479">Metal-binding</keyword>
<dbReference type="SUPFAM" id="SSF140490">
    <property type="entry name" value="Nqo1C-terminal domain-like"/>
    <property type="match status" value="1"/>
</dbReference>
<accession>A0A848LRB6</accession>
<evidence type="ECO:0000256" key="4">
    <source>
        <dbReference type="ARBA" id="ARBA00023004"/>
    </source>
</evidence>
<dbReference type="EMBL" id="JABBJJ010000228">
    <property type="protein sequence ID" value="NMO20180.1"/>
    <property type="molecule type" value="Genomic_DNA"/>
</dbReference>
<gene>
    <name evidence="7" type="ORF">HG543_35765</name>
</gene>
<dbReference type="AlphaFoldDB" id="A0A848LRB6"/>
<dbReference type="GO" id="GO:0051539">
    <property type="term" value="F:4 iron, 4 sulfur cluster binding"/>
    <property type="evidence" value="ECO:0007669"/>
    <property type="project" value="UniProtKB-KW"/>
</dbReference>